<accession>A0A3P6QF82</accession>
<name>A0A3P6QF82_CYLGO</name>
<protein>
    <submittedName>
        <fullName evidence="2">Uncharacterized protein</fullName>
    </submittedName>
</protein>
<dbReference type="EMBL" id="UYRV01003257">
    <property type="protein sequence ID" value="VDK50026.1"/>
    <property type="molecule type" value="Genomic_DNA"/>
</dbReference>
<sequence>MGVTMTLLRPGPGIPKGLTSTGKGWWEKHLACSRAAQTFVGESQRDPEDPQWTVAALKAAYARLRKTSTVVIVGSKEDSNRPGKLGARIFRRIENDRQAKGNLSRDAFKVVRGESGQRRKADPRIFKDGGSWRGQG</sequence>
<gene>
    <name evidence="2" type="ORF">CGOC_LOCUS1661</name>
</gene>
<dbReference type="Proteomes" id="UP000271889">
    <property type="component" value="Unassembled WGS sequence"/>
</dbReference>
<evidence type="ECO:0000313" key="3">
    <source>
        <dbReference type="Proteomes" id="UP000271889"/>
    </source>
</evidence>
<reference evidence="2 3" key="1">
    <citation type="submission" date="2018-11" db="EMBL/GenBank/DDBJ databases">
        <authorList>
            <consortium name="Pathogen Informatics"/>
        </authorList>
    </citation>
    <scope>NUCLEOTIDE SEQUENCE [LARGE SCALE GENOMIC DNA]</scope>
</reference>
<dbReference type="AlphaFoldDB" id="A0A3P6QF82"/>
<feature type="region of interest" description="Disordered" evidence="1">
    <location>
        <begin position="110"/>
        <end position="136"/>
    </location>
</feature>
<organism evidence="2 3">
    <name type="scientific">Cylicostephanus goldi</name>
    <name type="common">Nematode worm</name>
    <dbReference type="NCBI Taxonomy" id="71465"/>
    <lineage>
        <taxon>Eukaryota</taxon>
        <taxon>Metazoa</taxon>
        <taxon>Ecdysozoa</taxon>
        <taxon>Nematoda</taxon>
        <taxon>Chromadorea</taxon>
        <taxon>Rhabditida</taxon>
        <taxon>Rhabditina</taxon>
        <taxon>Rhabditomorpha</taxon>
        <taxon>Strongyloidea</taxon>
        <taxon>Strongylidae</taxon>
        <taxon>Cylicostephanus</taxon>
    </lineage>
</organism>
<evidence type="ECO:0000256" key="1">
    <source>
        <dbReference type="SAM" id="MobiDB-lite"/>
    </source>
</evidence>
<proteinExistence type="predicted"/>
<feature type="compositionally biased region" description="Basic and acidic residues" evidence="1">
    <location>
        <begin position="110"/>
        <end position="127"/>
    </location>
</feature>
<keyword evidence="3" id="KW-1185">Reference proteome</keyword>
<evidence type="ECO:0000313" key="2">
    <source>
        <dbReference type="EMBL" id="VDK50026.1"/>
    </source>
</evidence>